<dbReference type="RefSeq" id="XP_066720065.1">
    <property type="nucleotide sequence ID" value="XM_066854210.1"/>
</dbReference>
<proteinExistence type="predicted"/>
<reference evidence="1 2" key="1">
    <citation type="submission" date="2023-01" db="EMBL/GenBank/DDBJ databases">
        <title>Analysis of 21 Apiospora genomes using comparative genomics revels a genus with tremendous synthesis potential of carbohydrate active enzymes and secondary metabolites.</title>
        <authorList>
            <person name="Sorensen T."/>
        </authorList>
    </citation>
    <scope>NUCLEOTIDE SEQUENCE [LARGE SCALE GENOMIC DNA]</scope>
    <source>
        <strain evidence="1 2">CBS 135458</strain>
    </source>
</reference>
<sequence>MDSLFPFLRQSATIESGLSYERIIGGILQKGSRSYQVISCTWGTGDLVVFSVAVLDAHPEYADLRNRPLEAQAFWKHRELPPEAVRIQEAEDQAPEEFEEFR</sequence>
<keyword evidence="2" id="KW-1185">Reference proteome</keyword>
<gene>
    <name evidence="1" type="ORF">PG994_002801</name>
</gene>
<name>A0ABR1W9Y6_9PEZI</name>
<evidence type="ECO:0000313" key="1">
    <source>
        <dbReference type="EMBL" id="KAK8078994.1"/>
    </source>
</evidence>
<accession>A0ABR1W9Y6</accession>
<evidence type="ECO:0000313" key="2">
    <source>
        <dbReference type="Proteomes" id="UP001480595"/>
    </source>
</evidence>
<protein>
    <submittedName>
        <fullName evidence="1">Uncharacterized protein</fullName>
    </submittedName>
</protein>
<dbReference type="EMBL" id="JAQQWL010000003">
    <property type="protein sequence ID" value="KAK8078994.1"/>
    <property type="molecule type" value="Genomic_DNA"/>
</dbReference>
<dbReference type="GeneID" id="92087273"/>
<comment type="caution">
    <text evidence="1">The sequence shown here is derived from an EMBL/GenBank/DDBJ whole genome shotgun (WGS) entry which is preliminary data.</text>
</comment>
<organism evidence="1 2">
    <name type="scientific">Apiospora phragmitis</name>
    <dbReference type="NCBI Taxonomy" id="2905665"/>
    <lineage>
        <taxon>Eukaryota</taxon>
        <taxon>Fungi</taxon>
        <taxon>Dikarya</taxon>
        <taxon>Ascomycota</taxon>
        <taxon>Pezizomycotina</taxon>
        <taxon>Sordariomycetes</taxon>
        <taxon>Xylariomycetidae</taxon>
        <taxon>Amphisphaeriales</taxon>
        <taxon>Apiosporaceae</taxon>
        <taxon>Apiospora</taxon>
    </lineage>
</organism>
<dbReference type="Proteomes" id="UP001480595">
    <property type="component" value="Unassembled WGS sequence"/>
</dbReference>